<dbReference type="EC" id="4.2.1.33" evidence="6"/>
<name>A0A7W3IZ03_9ACTN</name>
<evidence type="ECO:0000256" key="3">
    <source>
        <dbReference type="ARBA" id="ARBA00004729"/>
    </source>
</evidence>
<dbReference type="GO" id="GO:0009098">
    <property type="term" value="P:L-leucine biosynthetic process"/>
    <property type="evidence" value="ECO:0007669"/>
    <property type="project" value="UniProtKB-UniPathway"/>
</dbReference>
<comment type="caution">
    <text evidence="15">The sequence shown here is derived from an EMBL/GenBank/DDBJ whole genome shotgun (WGS) entry which is preliminary data.</text>
</comment>
<feature type="domain" description="Aconitase A/isopropylmalate dehydratase small subunit swivel" evidence="14">
    <location>
        <begin position="5"/>
        <end position="114"/>
    </location>
</feature>
<dbReference type="CDD" id="cd01577">
    <property type="entry name" value="IPMI_Swivel"/>
    <property type="match status" value="1"/>
</dbReference>
<dbReference type="PANTHER" id="PTHR43345">
    <property type="entry name" value="3-ISOPROPYLMALATE DEHYDRATASE SMALL SUBUNIT 2-RELATED-RELATED"/>
    <property type="match status" value="1"/>
</dbReference>
<evidence type="ECO:0000256" key="10">
    <source>
        <dbReference type="ARBA" id="ARBA00023239"/>
    </source>
</evidence>
<keyword evidence="11" id="KW-0100">Branched-chain amino acid biosynthesis</keyword>
<dbReference type="Gene3D" id="3.20.19.10">
    <property type="entry name" value="Aconitase, domain 4"/>
    <property type="match status" value="1"/>
</dbReference>
<dbReference type="GO" id="GO:0009316">
    <property type="term" value="C:3-isopropylmalate dehydratase complex"/>
    <property type="evidence" value="ECO:0007669"/>
    <property type="project" value="InterPro"/>
</dbReference>
<gene>
    <name evidence="15" type="ORF">FB382_001562</name>
</gene>
<dbReference type="RefSeq" id="WP_182538156.1">
    <property type="nucleotide sequence ID" value="NZ_JACGXA010000001.1"/>
</dbReference>
<dbReference type="Pfam" id="PF00694">
    <property type="entry name" value="Aconitase_C"/>
    <property type="match status" value="1"/>
</dbReference>
<keyword evidence="10 15" id="KW-0456">Lyase</keyword>
<comment type="catalytic activity">
    <reaction evidence="1">
        <text>(2R,3S)-3-isopropylmalate = (2S)-2-isopropylmalate</text>
        <dbReference type="Rhea" id="RHEA:32287"/>
        <dbReference type="ChEBI" id="CHEBI:1178"/>
        <dbReference type="ChEBI" id="CHEBI:35121"/>
        <dbReference type="EC" id="4.2.1.33"/>
    </reaction>
</comment>
<evidence type="ECO:0000313" key="15">
    <source>
        <dbReference type="EMBL" id="MBA8803271.1"/>
    </source>
</evidence>
<evidence type="ECO:0000256" key="7">
    <source>
        <dbReference type="ARBA" id="ARBA00017233"/>
    </source>
</evidence>
<dbReference type="InterPro" id="IPR015928">
    <property type="entry name" value="Aconitase/3IPM_dehydase_swvl"/>
</dbReference>
<dbReference type="AlphaFoldDB" id="A0A7W3IZ03"/>
<comment type="pathway">
    <text evidence="3">Amino-acid biosynthesis; L-leucine biosynthesis; L-leucine from 3-methyl-2-oxobutanoate: step 2/4.</text>
</comment>
<proteinExistence type="inferred from homology"/>
<dbReference type="NCBIfam" id="NF002458">
    <property type="entry name" value="PRK01641.1"/>
    <property type="match status" value="1"/>
</dbReference>
<dbReference type="SUPFAM" id="SSF52016">
    <property type="entry name" value="LeuD/IlvD-like"/>
    <property type="match status" value="1"/>
</dbReference>
<evidence type="ECO:0000256" key="5">
    <source>
        <dbReference type="ARBA" id="ARBA00011271"/>
    </source>
</evidence>
<evidence type="ECO:0000256" key="11">
    <source>
        <dbReference type="ARBA" id="ARBA00023304"/>
    </source>
</evidence>
<keyword evidence="16" id="KW-1185">Reference proteome</keyword>
<evidence type="ECO:0000259" key="14">
    <source>
        <dbReference type="Pfam" id="PF00694"/>
    </source>
</evidence>
<comment type="similarity">
    <text evidence="4">Belongs to the LeuD family. LeuD type 1 subfamily.</text>
</comment>
<comment type="function">
    <text evidence="2">Catalyzes the isomerization between 2-isopropylmalate and 3-isopropylmalate, via the formation of 2-isopropylmaleate.</text>
</comment>
<reference evidence="15 16" key="1">
    <citation type="submission" date="2020-07" db="EMBL/GenBank/DDBJ databases">
        <title>Sequencing the genomes of 1000 actinobacteria strains.</title>
        <authorList>
            <person name="Klenk H.-P."/>
        </authorList>
    </citation>
    <scope>NUCLEOTIDE SEQUENCE [LARGE SCALE GENOMIC DNA]</scope>
    <source>
        <strain evidence="15 16">DSM 21349</strain>
    </source>
</reference>
<dbReference type="PANTHER" id="PTHR43345:SF5">
    <property type="entry name" value="3-ISOPROPYLMALATE DEHYDRATASE SMALL SUBUNIT"/>
    <property type="match status" value="1"/>
</dbReference>
<evidence type="ECO:0000256" key="2">
    <source>
        <dbReference type="ARBA" id="ARBA00002695"/>
    </source>
</evidence>
<accession>A0A7W3IZ03</accession>
<dbReference type="NCBIfam" id="TIGR00171">
    <property type="entry name" value="leuD"/>
    <property type="match status" value="1"/>
</dbReference>
<evidence type="ECO:0000256" key="8">
    <source>
        <dbReference type="ARBA" id="ARBA00022430"/>
    </source>
</evidence>
<dbReference type="GO" id="GO:0003861">
    <property type="term" value="F:3-isopropylmalate dehydratase activity"/>
    <property type="evidence" value="ECO:0007669"/>
    <property type="project" value="UniProtKB-EC"/>
</dbReference>
<evidence type="ECO:0000256" key="1">
    <source>
        <dbReference type="ARBA" id="ARBA00000491"/>
    </source>
</evidence>
<dbReference type="EMBL" id="JACGXA010000001">
    <property type="protein sequence ID" value="MBA8803271.1"/>
    <property type="molecule type" value="Genomic_DNA"/>
</dbReference>
<dbReference type="InterPro" id="IPR004431">
    <property type="entry name" value="3-IsopropMal_deHydase_ssu"/>
</dbReference>
<evidence type="ECO:0000256" key="13">
    <source>
        <dbReference type="ARBA" id="ARBA00033368"/>
    </source>
</evidence>
<dbReference type="InterPro" id="IPR050075">
    <property type="entry name" value="LeuD"/>
</dbReference>
<dbReference type="InterPro" id="IPR033940">
    <property type="entry name" value="IPMI_Swivel"/>
</dbReference>
<keyword evidence="8" id="KW-0432">Leucine biosynthesis</keyword>
<comment type="subunit">
    <text evidence="5">Heterodimer of LeuC and LeuD.</text>
</comment>
<evidence type="ECO:0000256" key="4">
    <source>
        <dbReference type="ARBA" id="ARBA00009845"/>
    </source>
</evidence>
<evidence type="ECO:0000256" key="6">
    <source>
        <dbReference type="ARBA" id="ARBA00011998"/>
    </source>
</evidence>
<evidence type="ECO:0000256" key="9">
    <source>
        <dbReference type="ARBA" id="ARBA00022605"/>
    </source>
</evidence>
<keyword evidence="9" id="KW-0028">Amino-acid biosynthesis</keyword>
<dbReference type="UniPathway" id="UPA00048">
    <property type="reaction ID" value="UER00071"/>
</dbReference>
<protein>
    <recommendedName>
        <fullName evidence="7">3-isopropylmalate dehydratase small subunit</fullName>
        <ecNumber evidence="6">4.2.1.33</ecNumber>
    </recommendedName>
    <alternativeName>
        <fullName evidence="12">Alpha-IPM isomerase</fullName>
    </alternativeName>
    <alternativeName>
        <fullName evidence="13">Isopropylmalate isomerase</fullName>
    </alternativeName>
</protein>
<sequence>MRQTIVGRMVPLSRDSVDTDTIMPQEFLKGTSATGFGESVFHHWRSSGQIALDDPLRAGAKVLVAGKSFGTGSSREHAVWGIKQWGFDAVVAGEFGDIFASNCVNNGVAPIAVPDAACRALRELSETDPSAEIRIDLVRGQLTAGRVAAHFELTPIVRRMLIEGLDEIGLTTSMEAAIITHENLRPVWMPSTVESKDPQQITEVK</sequence>
<organism evidence="15 16">
    <name type="scientific">Nocardioides ginsengisegetis</name>
    <dbReference type="NCBI Taxonomy" id="661491"/>
    <lineage>
        <taxon>Bacteria</taxon>
        <taxon>Bacillati</taxon>
        <taxon>Actinomycetota</taxon>
        <taxon>Actinomycetes</taxon>
        <taxon>Propionibacteriales</taxon>
        <taxon>Nocardioidaceae</taxon>
        <taxon>Nocardioides</taxon>
    </lineage>
</organism>
<dbReference type="InterPro" id="IPR000573">
    <property type="entry name" value="AconitaseA/IPMdHydase_ssu_swvl"/>
</dbReference>
<evidence type="ECO:0000313" key="16">
    <source>
        <dbReference type="Proteomes" id="UP000580910"/>
    </source>
</evidence>
<dbReference type="Proteomes" id="UP000580910">
    <property type="component" value="Unassembled WGS sequence"/>
</dbReference>
<evidence type="ECO:0000256" key="12">
    <source>
        <dbReference type="ARBA" id="ARBA00031631"/>
    </source>
</evidence>